<accession>A0A9Q3DR97</accession>
<protein>
    <submittedName>
        <fullName evidence="1">Uncharacterized protein</fullName>
    </submittedName>
</protein>
<dbReference type="Proteomes" id="UP000765509">
    <property type="component" value="Unassembled WGS sequence"/>
</dbReference>
<dbReference type="EMBL" id="AVOT02020710">
    <property type="protein sequence ID" value="MBW0509056.1"/>
    <property type="molecule type" value="Genomic_DNA"/>
</dbReference>
<keyword evidence="2" id="KW-1185">Reference proteome</keyword>
<proteinExistence type="predicted"/>
<name>A0A9Q3DR97_9BASI</name>
<gene>
    <name evidence="1" type="ORF">O181_048771</name>
</gene>
<sequence>MGFSATKVEQSLYLFKKDRCTIAIWLHVNDGLVSSNCAIPLESFHQALDFRLNIMWSADFHRIVGIDVTQCSSMLQLSQPNLAEKIVHSYGGSILHNESPLPSNCNLMSEGDKMEVNSTAGISGLPDMRNTP</sequence>
<dbReference type="AlphaFoldDB" id="A0A9Q3DR97"/>
<evidence type="ECO:0000313" key="1">
    <source>
        <dbReference type="EMBL" id="MBW0509056.1"/>
    </source>
</evidence>
<comment type="caution">
    <text evidence="1">The sequence shown here is derived from an EMBL/GenBank/DDBJ whole genome shotgun (WGS) entry which is preliminary data.</text>
</comment>
<evidence type="ECO:0000313" key="2">
    <source>
        <dbReference type="Proteomes" id="UP000765509"/>
    </source>
</evidence>
<reference evidence="1" key="1">
    <citation type="submission" date="2021-03" db="EMBL/GenBank/DDBJ databases">
        <title>Draft genome sequence of rust myrtle Austropuccinia psidii MF-1, a brazilian biotype.</title>
        <authorList>
            <person name="Quecine M.C."/>
            <person name="Pachon D.M.R."/>
            <person name="Bonatelli M.L."/>
            <person name="Correr F.H."/>
            <person name="Franceschini L.M."/>
            <person name="Leite T.F."/>
            <person name="Margarido G.R.A."/>
            <person name="Almeida C.A."/>
            <person name="Ferrarezi J.A."/>
            <person name="Labate C.A."/>
        </authorList>
    </citation>
    <scope>NUCLEOTIDE SEQUENCE</scope>
    <source>
        <strain evidence="1">MF-1</strain>
    </source>
</reference>
<organism evidence="1 2">
    <name type="scientific">Austropuccinia psidii MF-1</name>
    <dbReference type="NCBI Taxonomy" id="1389203"/>
    <lineage>
        <taxon>Eukaryota</taxon>
        <taxon>Fungi</taxon>
        <taxon>Dikarya</taxon>
        <taxon>Basidiomycota</taxon>
        <taxon>Pucciniomycotina</taxon>
        <taxon>Pucciniomycetes</taxon>
        <taxon>Pucciniales</taxon>
        <taxon>Sphaerophragmiaceae</taxon>
        <taxon>Austropuccinia</taxon>
    </lineage>
</organism>